<feature type="domain" description="Mif2 N-terminal" evidence="9">
    <location>
        <begin position="19"/>
        <end position="152"/>
    </location>
</feature>
<proteinExistence type="inferred from homology"/>
<dbReference type="Pfam" id="PF15624">
    <property type="entry name" value="Mif2_N"/>
    <property type="match status" value="1"/>
</dbReference>
<keyword evidence="11" id="KW-1185">Reference proteome</keyword>
<protein>
    <recommendedName>
        <fullName evidence="6">CENP-C homolog</fullName>
    </recommendedName>
</protein>
<keyword evidence="4" id="KW-0539">Nucleus</keyword>
<feature type="domain" description="Mif2/CENP-C cupin" evidence="8">
    <location>
        <begin position="560"/>
        <end position="644"/>
    </location>
</feature>
<comment type="similarity">
    <text evidence="2">Belongs to the CENP-C/MIF2 family.</text>
</comment>
<feature type="compositionally biased region" description="Acidic residues" evidence="7">
    <location>
        <begin position="500"/>
        <end position="511"/>
    </location>
</feature>
<organism evidence="10 11">
    <name type="scientific">Erysiphe pulchra</name>
    <dbReference type="NCBI Taxonomy" id="225359"/>
    <lineage>
        <taxon>Eukaryota</taxon>
        <taxon>Fungi</taxon>
        <taxon>Dikarya</taxon>
        <taxon>Ascomycota</taxon>
        <taxon>Pezizomycotina</taxon>
        <taxon>Leotiomycetes</taxon>
        <taxon>Erysiphales</taxon>
        <taxon>Erysiphaceae</taxon>
        <taxon>Erysiphe</taxon>
    </lineage>
</organism>
<dbReference type="AlphaFoldDB" id="A0A2S4PR78"/>
<dbReference type="GO" id="GO:0051315">
    <property type="term" value="P:attachment of mitotic spindle microtubules to kinetochore"/>
    <property type="evidence" value="ECO:0007669"/>
    <property type="project" value="TreeGrafter"/>
</dbReference>
<evidence type="ECO:0000256" key="4">
    <source>
        <dbReference type="ARBA" id="ARBA00023242"/>
    </source>
</evidence>
<dbReference type="FunFam" id="2.60.120.10:FF:000033">
    <property type="entry name" value="Centromere protein C 1"/>
    <property type="match status" value="1"/>
</dbReference>
<evidence type="ECO:0000256" key="7">
    <source>
        <dbReference type="SAM" id="MobiDB-lite"/>
    </source>
</evidence>
<dbReference type="InterPro" id="IPR025974">
    <property type="entry name" value="Mif2/CENP-C_cupin"/>
</dbReference>
<dbReference type="Pfam" id="PF11699">
    <property type="entry name" value="CENP-C_C"/>
    <property type="match status" value="1"/>
</dbReference>
<sequence>MAHEDSKPIRKVKDNQFPFNVGVKGRKTGLTLPELGERDEHGLEPMDHLFSSPEKPNLKNFIVKKNDATLSDEEDMELGESSTPGPIEALAERKRLVSRLPPPRSRSPIKTFLHSPARRNATMSTISSPARGSIVESKTIFRPGSVQRKLEFSRTTSDSRRNRIENIKSKPKTHLSDYRSAKLTNGRHINKAQATEESSEEEEVDDISFVDRDNTIHMESEQHDDDDDDEISGDESDKVIEDDNQSTRGNEIFKETALRKPPQPKEWRSKFVDVKSIVKDTAADTKESHSKSKSTQNNVIDPVSGQKPSFFRKEVLDQNLGERDKRSYKRPQNSLSDASSSGSEVEGRDAQVTKAISRPKNKVSKYRDPKPASARSDSTLSRGKTRPKGKNLGPGNAKSNAQPGPQLPKSRGLVILRREDDKILQTRSGRNSIRPLAFWSNEKVEFEDEEPPIKSLTADFAGRKIKHVVRAEEIAEPVKRSRTKSQNSKAKKRKRTRVSDDEEEEEEDFEPWEVNPGRIVAEVRTWDQEDKSGSQIGEKEEEIALSSSAIITRDIANASFRFAKTLTLPFFGAGMVDLPPGSEKKQKNSRKMQMAFFVFYGKVQVTVNDNVFRISKGGMWQVPRGNFYGIQNDYDKPARIFFSQGCEVEEEVTES</sequence>
<dbReference type="Proteomes" id="UP000237438">
    <property type="component" value="Unassembled WGS sequence"/>
</dbReference>
<evidence type="ECO:0000259" key="9">
    <source>
        <dbReference type="Pfam" id="PF15624"/>
    </source>
</evidence>
<feature type="compositionally biased region" description="Acidic residues" evidence="7">
    <location>
        <begin position="197"/>
        <end position="208"/>
    </location>
</feature>
<feature type="compositionally biased region" description="Polar residues" evidence="7">
    <location>
        <begin position="121"/>
        <end position="130"/>
    </location>
</feature>
<evidence type="ECO:0000256" key="1">
    <source>
        <dbReference type="ARBA" id="ARBA00004123"/>
    </source>
</evidence>
<dbReference type="PANTHER" id="PTHR16684">
    <property type="entry name" value="CENTROMERE PROTEIN C"/>
    <property type="match status" value="1"/>
</dbReference>
<evidence type="ECO:0000256" key="5">
    <source>
        <dbReference type="ARBA" id="ARBA00057947"/>
    </source>
</evidence>
<dbReference type="GO" id="GO:0051455">
    <property type="term" value="P:spindle attachment to meiosis I kinetochore"/>
    <property type="evidence" value="ECO:0007669"/>
    <property type="project" value="TreeGrafter"/>
</dbReference>
<feature type="compositionally biased region" description="Basic and acidic residues" evidence="7">
    <location>
        <begin position="311"/>
        <end position="325"/>
    </location>
</feature>
<evidence type="ECO:0000259" key="8">
    <source>
        <dbReference type="Pfam" id="PF11699"/>
    </source>
</evidence>
<comment type="function">
    <text evidence="5">Component of the kinetochore, a multiprotein complex that assembles on centromeric DNA and attaches chromosomes to spindle microtubules, mediating chromosome segregation and sister chromatid segregation during meiosis and mitosis. Component of the inner kinetochore constitutive centromere-associated network (CCAN), which serves as a structural platform for outer kinetochore assembly.</text>
</comment>
<accession>A0A2S4PR78</accession>
<dbReference type="CDD" id="cd06993">
    <property type="entry name" value="cupin_CENP-C_C"/>
    <property type="match status" value="1"/>
</dbReference>
<dbReference type="SUPFAM" id="SSF51182">
    <property type="entry name" value="RmlC-like cupins"/>
    <property type="match status" value="1"/>
</dbReference>
<dbReference type="InterPro" id="IPR011051">
    <property type="entry name" value="RmlC_Cupin_sf"/>
</dbReference>
<dbReference type="GO" id="GO:0005634">
    <property type="term" value="C:nucleus"/>
    <property type="evidence" value="ECO:0007669"/>
    <property type="project" value="UniProtKB-SubCell"/>
</dbReference>
<feature type="compositionally biased region" description="Acidic residues" evidence="7">
    <location>
        <begin position="222"/>
        <end position="234"/>
    </location>
</feature>
<dbReference type="OrthoDB" id="1939643at2759"/>
<dbReference type="InterPro" id="IPR014710">
    <property type="entry name" value="RmlC-like_jellyroll"/>
</dbReference>
<evidence type="ECO:0000256" key="2">
    <source>
        <dbReference type="ARBA" id="ARBA00010291"/>
    </source>
</evidence>
<feature type="region of interest" description="Disordered" evidence="7">
    <location>
        <begin position="476"/>
        <end position="511"/>
    </location>
</feature>
<dbReference type="PANTHER" id="PTHR16684:SF11">
    <property type="entry name" value="CENTROMERE PROTEIN C"/>
    <property type="match status" value="1"/>
</dbReference>
<dbReference type="GO" id="GO:0019237">
    <property type="term" value="F:centromeric DNA binding"/>
    <property type="evidence" value="ECO:0007669"/>
    <property type="project" value="InterPro"/>
</dbReference>
<dbReference type="GO" id="GO:0051382">
    <property type="term" value="P:kinetochore assembly"/>
    <property type="evidence" value="ECO:0007669"/>
    <property type="project" value="InterPro"/>
</dbReference>
<dbReference type="InterPro" id="IPR028929">
    <property type="entry name" value="Mif2_N"/>
</dbReference>
<feature type="region of interest" description="Disordered" evidence="7">
    <location>
        <begin position="115"/>
        <end position="434"/>
    </location>
</feature>
<evidence type="ECO:0000313" key="11">
    <source>
        <dbReference type="Proteomes" id="UP000237438"/>
    </source>
</evidence>
<feature type="compositionally biased region" description="Basic and acidic residues" evidence="7">
    <location>
        <begin position="209"/>
        <end position="221"/>
    </location>
</feature>
<dbReference type="EMBL" id="PEDP01000966">
    <property type="protein sequence ID" value="POS84538.1"/>
    <property type="molecule type" value="Genomic_DNA"/>
</dbReference>
<evidence type="ECO:0000256" key="6">
    <source>
        <dbReference type="ARBA" id="ARBA00075033"/>
    </source>
</evidence>
<dbReference type="GO" id="GO:0000776">
    <property type="term" value="C:kinetochore"/>
    <property type="evidence" value="ECO:0007669"/>
    <property type="project" value="InterPro"/>
</dbReference>
<reference evidence="10 11" key="1">
    <citation type="submission" date="2017-10" db="EMBL/GenBank/DDBJ databases">
        <title>Development of genomic resources for the powdery mildew, Erysiphe pulchra.</title>
        <authorList>
            <person name="Wadl P.A."/>
            <person name="Mack B.M."/>
            <person name="Moore G."/>
            <person name="Beltz S.B."/>
        </authorList>
    </citation>
    <scope>NUCLEOTIDE SEQUENCE [LARGE SCALE GENOMIC DNA]</scope>
    <source>
        <strain evidence="10">Cflorida</strain>
    </source>
</reference>
<comment type="caution">
    <text evidence="10">The sequence shown here is derived from an EMBL/GenBank/DDBJ whole genome shotgun (WGS) entry which is preliminary data.</text>
</comment>
<gene>
    <name evidence="10" type="ORF">EPUL_003384</name>
</gene>
<name>A0A2S4PR78_9PEZI</name>
<comment type="subcellular location">
    <subcellularLocation>
        <location evidence="1">Nucleus</location>
    </subcellularLocation>
</comment>
<keyword evidence="3" id="KW-0238">DNA-binding</keyword>
<feature type="compositionally biased region" description="Basic and acidic residues" evidence="7">
    <location>
        <begin position="148"/>
        <end position="180"/>
    </location>
</feature>
<dbReference type="STRING" id="225359.A0A2S4PR78"/>
<evidence type="ECO:0000313" key="10">
    <source>
        <dbReference type="EMBL" id="POS84538.1"/>
    </source>
</evidence>
<feature type="compositionally biased region" description="Basic and acidic residues" evidence="7">
    <location>
        <begin position="251"/>
        <end position="290"/>
    </location>
</feature>
<dbReference type="InterPro" id="IPR028386">
    <property type="entry name" value="CENP-C/Mif2/cnp3"/>
</dbReference>
<feature type="compositionally biased region" description="Polar residues" evidence="7">
    <location>
        <begin position="330"/>
        <end position="343"/>
    </location>
</feature>
<evidence type="ECO:0000256" key="3">
    <source>
        <dbReference type="ARBA" id="ARBA00023125"/>
    </source>
</evidence>
<dbReference type="Gene3D" id="2.60.120.10">
    <property type="entry name" value="Jelly Rolls"/>
    <property type="match status" value="1"/>
</dbReference>